<organism evidence="1">
    <name type="scientific">uncultured Caudovirales phage</name>
    <dbReference type="NCBI Taxonomy" id="2100421"/>
    <lineage>
        <taxon>Viruses</taxon>
        <taxon>Duplodnaviria</taxon>
        <taxon>Heunggongvirae</taxon>
        <taxon>Uroviricota</taxon>
        <taxon>Caudoviricetes</taxon>
        <taxon>Peduoviridae</taxon>
        <taxon>Maltschvirus</taxon>
        <taxon>Maltschvirus maltsch</taxon>
    </lineage>
</organism>
<gene>
    <name evidence="1" type="ORF">UFOVP14_59</name>
</gene>
<name>A0A6J5KN50_9CAUD</name>
<reference evidence="1" key="1">
    <citation type="submission" date="2020-04" db="EMBL/GenBank/DDBJ databases">
        <authorList>
            <person name="Chiriac C."/>
            <person name="Salcher M."/>
            <person name="Ghai R."/>
            <person name="Kavagutti S V."/>
        </authorList>
    </citation>
    <scope>NUCLEOTIDE SEQUENCE</scope>
</reference>
<dbReference type="EMBL" id="LR796151">
    <property type="protein sequence ID" value="CAB4121659.1"/>
    <property type="molecule type" value="Genomic_DNA"/>
</dbReference>
<sequence>MTLPKGQYSDPAIWLEKQQEKELRQKEKSGRGSCDGCKHKAKVWGVEYCIEDHSKAGKANMVRCTYFKEVANV</sequence>
<accession>A0A6J5KN50</accession>
<evidence type="ECO:0000313" key="1">
    <source>
        <dbReference type="EMBL" id="CAB4121659.1"/>
    </source>
</evidence>
<proteinExistence type="predicted"/>
<protein>
    <submittedName>
        <fullName evidence="1">Uncharacterized protein</fullName>
    </submittedName>
</protein>